<organism evidence="9 10">
    <name type="scientific">Fontimonas thermophila</name>
    <dbReference type="NCBI Taxonomy" id="1076937"/>
    <lineage>
        <taxon>Bacteria</taxon>
        <taxon>Pseudomonadati</taxon>
        <taxon>Pseudomonadota</taxon>
        <taxon>Gammaproteobacteria</taxon>
        <taxon>Nevskiales</taxon>
        <taxon>Nevskiaceae</taxon>
        <taxon>Fontimonas</taxon>
    </lineage>
</organism>
<dbReference type="PANTHER" id="PTHR30576:SF0">
    <property type="entry name" value="UNDECAPRENYL-PHOSPHATE N-ACETYLGALACTOSAMINYL 1-PHOSPHATE TRANSFERASE-RELATED"/>
    <property type="match status" value="1"/>
</dbReference>
<evidence type="ECO:0000313" key="9">
    <source>
        <dbReference type="EMBL" id="SFF62233.1"/>
    </source>
</evidence>
<feature type="transmembrane region" description="Helical" evidence="7">
    <location>
        <begin position="197"/>
        <end position="221"/>
    </location>
</feature>
<dbReference type="EMBL" id="FOOC01000013">
    <property type="protein sequence ID" value="SFF62233.1"/>
    <property type="molecule type" value="Genomic_DNA"/>
</dbReference>
<dbReference type="AlphaFoldDB" id="A0A1I2K721"/>
<sequence length="385" mass="43829">MLYTWAVIVGLLLFIAYVAKYSSYFSRVIMTAWIVMTPAALAALNLLARGFARRFVPHAIAQRSAVIVFANESAQLLARSLQESDFYRLEGFFDDRGDARIGVASRMAPHLGRIADLTPYIRAKGIDVVFVMLPEQGIGRALEIADELGDTTASVYFVPNFAMYDILGAELSEIEGVPVLKVAETPLFGVDGLYKHVFDFTAAFFGLLVLSPVFLLVALAVRLDSPGPVLYRQKRYGLNGQEFVVYKFRTMRINDPEDRIVQVSRDDPRVTRVGRFLRRTSIDELPQLWNVVRGDMSLVGPRPHAVQHNEYYRKAVKRYMLRHKVKPGLTGWAQVNGLRGPTAELASMEERLRYDLDYIRRWTPWLDIKIIFMTLLMILRDRNAF</sequence>
<evidence type="ECO:0000256" key="4">
    <source>
        <dbReference type="ARBA" id="ARBA00022692"/>
    </source>
</evidence>
<dbReference type="Pfam" id="PF02397">
    <property type="entry name" value="Bac_transf"/>
    <property type="match status" value="1"/>
</dbReference>
<gene>
    <name evidence="9" type="ORF">SAMN04488120_11344</name>
</gene>
<dbReference type="GO" id="GO:0016780">
    <property type="term" value="F:phosphotransferase activity, for other substituted phosphate groups"/>
    <property type="evidence" value="ECO:0007669"/>
    <property type="project" value="TreeGrafter"/>
</dbReference>
<evidence type="ECO:0000256" key="7">
    <source>
        <dbReference type="SAM" id="Phobius"/>
    </source>
</evidence>
<protein>
    <submittedName>
        <fullName evidence="9">Putative colanic acid biosysnthesis UDP-glucose lipid carrier transferase</fullName>
    </submittedName>
</protein>
<feature type="transmembrane region" description="Helical" evidence="7">
    <location>
        <begin position="28"/>
        <end position="48"/>
    </location>
</feature>
<dbReference type="Pfam" id="PF13727">
    <property type="entry name" value="CoA_binding_3"/>
    <property type="match status" value="1"/>
</dbReference>
<feature type="domain" description="Bacterial sugar transferase" evidence="8">
    <location>
        <begin position="195"/>
        <end position="379"/>
    </location>
</feature>
<dbReference type="PANTHER" id="PTHR30576">
    <property type="entry name" value="COLANIC BIOSYNTHESIS UDP-GLUCOSE LIPID CARRIER TRANSFERASE"/>
    <property type="match status" value="1"/>
</dbReference>
<evidence type="ECO:0000313" key="10">
    <source>
        <dbReference type="Proteomes" id="UP000199771"/>
    </source>
</evidence>
<dbReference type="InterPro" id="IPR003362">
    <property type="entry name" value="Bact_transf"/>
</dbReference>
<keyword evidence="10" id="KW-1185">Reference proteome</keyword>
<dbReference type="InterPro" id="IPR036291">
    <property type="entry name" value="NAD(P)-bd_dom_sf"/>
</dbReference>
<dbReference type="InterPro" id="IPR017473">
    <property type="entry name" value="Undecaprenyl-P_gluc_Ptfrase"/>
</dbReference>
<name>A0A1I2K721_9GAMM</name>
<keyword evidence="5 7" id="KW-1133">Transmembrane helix</keyword>
<evidence type="ECO:0000256" key="5">
    <source>
        <dbReference type="ARBA" id="ARBA00022989"/>
    </source>
</evidence>
<dbReference type="OrthoDB" id="9808602at2"/>
<proteinExistence type="inferred from homology"/>
<comment type="similarity">
    <text evidence="2">Belongs to the bacterial sugar transferase family.</text>
</comment>
<dbReference type="NCBIfam" id="TIGR03023">
    <property type="entry name" value="WcaJ_sugtrans"/>
    <property type="match status" value="1"/>
</dbReference>
<keyword evidence="4 7" id="KW-0812">Transmembrane</keyword>
<evidence type="ECO:0000256" key="1">
    <source>
        <dbReference type="ARBA" id="ARBA00004141"/>
    </source>
</evidence>
<keyword evidence="6 7" id="KW-0472">Membrane</keyword>
<evidence type="ECO:0000256" key="3">
    <source>
        <dbReference type="ARBA" id="ARBA00022679"/>
    </source>
</evidence>
<accession>A0A1I2K721</accession>
<evidence type="ECO:0000256" key="6">
    <source>
        <dbReference type="ARBA" id="ARBA00023136"/>
    </source>
</evidence>
<dbReference type="InterPro" id="IPR017475">
    <property type="entry name" value="EPS_sugar_tfrase"/>
</dbReference>
<evidence type="ECO:0000259" key="8">
    <source>
        <dbReference type="Pfam" id="PF02397"/>
    </source>
</evidence>
<dbReference type="SUPFAM" id="SSF51735">
    <property type="entry name" value="NAD(P)-binding Rossmann-fold domains"/>
    <property type="match status" value="1"/>
</dbReference>
<comment type="subcellular location">
    <subcellularLocation>
        <location evidence="1">Membrane</location>
        <topology evidence="1">Multi-pass membrane protein</topology>
    </subcellularLocation>
</comment>
<dbReference type="Gene3D" id="3.40.50.720">
    <property type="entry name" value="NAD(P)-binding Rossmann-like Domain"/>
    <property type="match status" value="1"/>
</dbReference>
<evidence type="ECO:0000256" key="2">
    <source>
        <dbReference type="ARBA" id="ARBA00006464"/>
    </source>
</evidence>
<reference evidence="9 10" key="1">
    <citation type="submission" date="2016-10" db="EMBL/GenBank/DDBJ databases">
        <authorList>
            <person name="de Groot N.N."/>
        </authorList>
    </citation>
    <scope>NUCLEOTIDE SEQUENCE [LARGE SCALE GENOMIC DNA]</scope>
    <source>
        <strain evidence="9 10">DSM 23609</strain>
    </source>
</reference>
<keyword evidence="3 9" id="KW-0808">Transferase</keyword>
<dbReference type="Proteomes" id="UP000199771">
    <property type="component" value="Unassembled WGS sequence"/>
</dbReference>
<dbReference type="GO" id="GO:0016020">
    <property type="term" value="C:membrane"/>
    <property type="evidence" value="ECO:0007669"/>
    <property type="project" value="UniProtKB-SubCell"/>
</dbReference>
<dbReference type="NCBIfam" id="TIGR03025">
    <property type="entry name" value="EPS_sugtrans"/>
    <property type="match status" value="1"/>
</dbReference>
<dbReference type="STRING" id="1076937.SAMN04488120_11344"/>
<dbReference type="RefSeq" id="WP_091535196.1">
    <property type="nucleotide sequence ID" value="NZ_FOOC01000013.1"/>
</dbReference>